<proteinExistence type="predicted"/>
<name>A0ACC0VP18_9STRA</name>
<organism evidence="1 2">
    <name type="scientific">Peronosclerospora sorghi</name>
    <dbReference type="NCBI Taxonomy" id="230839"/>
    <lineage>
        <taxon>Eukaryota</taxon>
        <taxon>Sar</taxon>
        <taxon>Stramenopiles</taxon>
        <taxon>Oomycota</taxon>
        <taxon>Peronosporomycetes</taxon>
        <taxon>Peronosporales</taxon>
        <taxon>Peronosporaceae</taxon>
        <taxon>Peronosclerospora</taxon>
    </lineage>
</organism>
<comment type="caution">
    <text evidence="1">The sequence shown here is derived from an EMBL/GenBank/DDBJ whole genome shotgun (WGS) entry which is preliminary data.</text>
</comment>
<evidence type="ECO:0000313" key="1">
    <source>
        <dbReference type="EMBL" id="KAI9907947.1"/>
    </source>
</evidence>
<sequence length="262" mass="29347">MVASSLIAFVVMRVSKKAWHVIILSNSKQAFDIVINSGLTNVTKNQKLLKIADFDLSWHLIAAVRNGASPEDLETTNECDQTSLLAPSRFRRLVRLSDRPIMSPLKLTECTIWRHSIYIYPLFVGTLPLRLELATCPPHLKFSERLRSWMTEPHSDKLCSMQQGRTLALELQNIPSETGTDATELSNLRWSPNQATEFGGSSLNGKSSESMGFFSITSCRGFPVIVRSFNVISSAIYFLLAPLLHPDPNKNASRVKKRANRS</sequence>
<reference evidence="1 2" key="1">
    <citation type="journal article" date="2022" name="bioRxiv">
        <title>The genome of the oomycete Peronosclerospora sorghi, a cosmopolitan pathogen of maize and sorghum, is inflated with dispersed pseudogenes.</title>
        <authorList>
            <person name="Fletcher K."/>
            <person name="Martin F."/>
            <person name="Isakeit T."/>
            <person name="Cavanaugh K."/>
            <person name="Magill C."/>
            <person name="Michelmore R."/>
        </authorList>
    </citation>
    <scope>NUCLEOTIDE SEQUENCE [LARGE SCALE GENOMIC DNA]</scope>
    <source>
        <strain evidence="1">P6</strain>
    </source>
</reference>
<gene>
    <name evidence="1" type="ORF">PsorP6_003113</name>
</gene>
<dbReference type="Proteomes" id="UP001163321">
    <property type="component" value="Chromosome 8"/>
</dbReference>
<accession>A0ACC0VP18</accession>
<protein>
    <submittedName>
        <fullName evidence="1">Uncharacterized protein</fullName>
    </submittedName>
</protein>
<dbReference type="EMBL" id="CM047587">
    <property type="protein sequence ID" value="KAI9907947.1"/>
    <property type="molecule type" value="Genomic_DNA"/>
</dbReference>
<evidence type="ECO:0000313" key="2">
    <source>
        <dbReference type="Proteomes" id="UP001163321"/>
    </source>
</evidence>
<keyword evidence="2" id="KW-1185">Reference proteome</keyword>